<feature type="compositionally biased region" description="Basic and acidic residues" evidence="6">
    <location>
        <begin position="520"/>
        <end position="532"/>
    </location>
</feature>
<name>A0AAD3RZS1_NEPGR</name>
<evidence type="ECO:0000313" key="9">
    <source>
        <dbReference type="EMBL" id="GMH01669.1"/>
    </source>
</evidence>
<feature type="domain" description="Leucine-rich repeat-containing N-terminal plant-type" evidence="7">
    <location>
        <begin position="752"/>
        <end position="790"/>
    </location>
</feature>
<evidence type="ECO:0008006" key="11">
    <source>
        <dbReference type="Google" id="ProtNLM"/>
    </source>
</evidence>
<keyword evidence="3" id="KW-0268">Exocytosis</keyword>
<dbReference type="GO" id="GO:0006893">
    <property type="term" value="P:Golgi to plasma membrane transport"/>
    <property type="evidence" value="ECO:0007669"/>
    <property type="project" value="TreeGrafter"/>
</dbReference>
<protein>
    <recommendedName>
        <fullName evidence="11">Exocyst component Exo84 C-terminal domain-containing protein</fullName>
    </recommendedName>
</protein>
<keyword evidence="2" id="KW-0813">Transport</keyword>
<evidence type="ECO:0000256" key="4">
    <source>
        <dbReference type="ARBA" id="ARBA00022614"/>
    </source>
</evidence>
<dbReference type="EMBL" id="BSYO01000003">
    <property type="protein sequence ID" value="GMH01669.1"/>
    <property type="molecule type" value="Genomic_DNA"/>
</dbReference>
<evidence type="ECO:0000256" key="3">
    <source>
        <dbReference type="ARBA" id="ARBA00022483"/>
    </source>
</evidence>
<dbReference type="PANTHER" id="PTHR21426">
    <property type="entry name" value="EXOCYST COMPLEX COMPONENT 8"/>
    <property type="match status" value="1"/>
</dbReference>
<dbReference type="Gene3D" id="1.20.58.1210">
    <property type="entry name" value="Exo84p, N-terminal helical domain"/>
    <property type="match status" value="1"/>
</dbReference>
<reference evidence="9" key="1">
    <citation type="submission" date="2023-05" db="EMBL/GenBank/DDBJ databases">
        <title>Nepenthes gracilis genome sequencing.</title>
        <authorList>
            <person name="Fukushima K."/>
        </authorList>
    </citation>
    <scope>NUCLEOTIDE SEQUENCE</scope>
    <source>
        <strain evidence="9">SING2019-196</strain>
    </source>
</reference>
<evidence type="ECO:0000256" key="2">
    <source>
        <dbReference type="ARBA" id="ARBA00022448"/>
    </source>
</evidence>
<accession>A0AAD3RZS1</accession>
<dbReference type="InterPro" id="IPR001611">
    <property type="entry name" value="Leu-rich_rpt"/>
</dbReference>
<proteinExistence type="inferred from homology"/>
<organism evidence="9 10">
    <name type="scientific">Nepenthes gracilis</name>
    <name type="common">Slender pitcher plant</name>
    <dbReference type="NCBI Taxonomy" id="150966"/>
    <lineage>
        <taxon>Eukaryota</taxon>
        <taxon>Viridiplantae</taxon>
        <taxon>Streptophyta</taxon>
        <taxon>Embryophyta</taxon>
        <taxon>Tracheophyta</taxon>
        <taxon>Spermatophyta</taxon>
        <taxon>Magnoliopsida</taxon>
        <taxon>eudicotyledons</taxon>
        <taxon>Gunneridae</taxon>
        <taxon>Pentapetalae</taxon>
        <taxon>Caryophyllales</taxon>
        <taxon>Nepenthaceae</taxon>
        <taxon>Nepenthes</taxon>
    </lineage>
</organism>
<dbReference type="SUPFAM" id="SSF74788">
    <property type="entry name" value="Cullin repeat-like"/>
    <property type="match status" value="1"/>
</dbReference>
<evidence type="ECO:0000256" key="6">
    <source>
        <dbReference type="SAM" id="MobiDB-lite"/>
    </source>
</evidence>
<dbReference type="InterPro" id="IPR013210">
    <property type="entry name" value="LRR_N_plant-typ"/>
</dbReference>
<comment type="caution">
    <text evidence="9">The sequence shown here is derived from an EMBL/GenBank/DDBJ whole genome shotgun (WGS) entry which is preliminary data.</text>
</comment>
<keyword evidence="10" id="KW-1185">Reference proteome</keyword>
<comment type="similarity">
    <text evidence="1">Belongs to the EXO84 family.</text>
</comment>
<dbReference type="InterPro" id="IPR016159">
    <property type="entry name" value="Cullin_repeat-like_dom_sf"/>
</dbReference>
<dbReference type="SUPFAM" id="SSF52058">
    <property type="entry name" value="L domain-like"/>
    <property type="match status" value="1"/>
</dbReference>
<dbReference type="GO" id="GO:0000145">
    <property type="term" value="C:exocyst"/>
    <property type="evidence" value="ECO:0007669"/>
    <property type="project" value="InterPro"/>
</dbReference>
<dbReference type="Proteomes" id="UP001279734">
    <property type="component" value="Unassembled WGS sequence"/>
</dbReference>
<feature type="compositionally biased region" description="Polar residues" evidence="6">
    <location>
        <begin position="510"/>
        <end position="519"/>
    </location>
</feature>
<keyword evidence="4" id="KW-0433">Leucine-rich repeat</keyword>
<dbReference type="InterPro" id="IPR032675">
    <property type="entry name" value="LRR_dom_sf"/>
</dbReference>
<dbReference type="InterPro" id="IPR032403">
    <property type="entry name" value="Exo84_C"/>
</dbReference>
<feature type="region of interest" description="Disordered" evidence="6">
    <location>
        <begin position="510"/>
        <end position="532"/>
    </location>
</feature>
<dbReference type="AlphaFoldDB" id="A0AAD3RZS1"/>
<feature type="region of interest" description="Disordered" evidence="6">
    <location>
        <begin position="1"/>
        <end position="20"/>
    </location>
</feature>
<dbReference type="Pfam" id="PF08700">
    <property type="entry name" value="VPS51_Exo84_N"/>
    <property type="match status" value="1"/>
</dbReference>
<dbReference type="InterPro" id="IPR042561">
    <property type="entry name" value="Exo84_C_1"/>
</dbReference>
<feature type="domain" description="Exocyst component Exo84 C-terminal" evidence="8">
    <location>
        <begin position="149"/>
        <end position="356"/>
    </location>
</feature>
<evidence type="ECO:0000256" key="5">
    <source>
        <dbReference type="ARBA" id="ARBA00022737"/>
    </source>
</evidence>
<dbReference type="Pfam" id="PF00560">
    <property type="entry name" value="LRR_1"/>
    <property type="match status" value="1"/>
</dbReference>
<evidence type="ECO:0000313" key="10">
    <source>
        <dbReference type="Proteomes" id="UP001279734"/>
    </source>
</evidence>
<gene>
    <name evidence="9" type="ORF">Nepgr_003508</name>
</gene>
<dbReference type="Pfam" id="PF08263">
    <property type="entry name" value="LRRNT_2"/>
    <property type="match status" value="1"/>
</dbReference>
<sequence length="1041" mass="114609">MHSAYPRHASRDSSDFEPDNELSLSDRLKVFKSSQFDPDAYLNSKCQNISEKGIRQLCVYLKDLKRESAEEMRRSVFANYSAFIRTAKEISALEGQLISMRNLLSAQVVVTHGLADGSHIDIFSTGHEGSTDEDISGYRNKEISEIENWLGEFLETLEVLLAERTFEKALAALDGAESMAKEAKETRTLSPTTLISLQTAVTEQKQKLADLLVEAACQPSTQGAELRSVVCALKKLGDGPHAHSLLLNAHRQKLQLNLQNLRPVGALNGGACTASLSRLFFSAIAQAANDSLIIFGEETLYTSELVAWAVQETERFSLLVKRYSLAVAAAAGNLRAAKECAHVCFGHCSLLEERGLVLSPVLSKHFRPCVAQALTVYLKRIERSSAVLAADEDWSLTNTTGNARLIGVSSQPKLSRSAHRFNSMVQELFEDVDTLEIMQLVNPTLEGVLRVFSSYVNIMINALPGSINEAIQEGTENTVVKQAETEAQQLALLANALMLADELLSRTASRLLPSNQTSSRPDERTRRGYEDRQIHLPEQREWKRQLQRLVDNLRDSYCRQHALELIFTDDGDIRLNSQLYTSLDDYAGEPEWFPSQIFQEFFVKLAQIASIASDMFFGRERFATVLLMRLTETLMLWLSDDQTFWEEIEQGPKPLGPLGLQQFYLDMEFVILFSLQGRYLSRNLQQVSKNVIARAIDAVAATGVDPYSTLPEEEWFADVAQIAIKMLMGKSNFGDVDGEAFGPTASTLKCNPEDLEALASFKAGIHLNSSGWLAKWAGCSCCEWDGIECDNMTGRMIKIHLPGFVLLTKMEGLMSSSLTLLTLLEVIDLGGLNYCLVWDLLGRVQDSGKIPGFLRMAPSPLLELDLSANPLTGSIPSWIRNLSSLYSLNLSANSLVSDLAETVTMLHDLGMLYLHSDNLLGYIANVFDIGSRLTGELLASIGELGLLVSLDLSCNYFESDIAGVFGERELSRVSEAEEEPFQWQKSGIVFEIEERCGSGGGGRQAGGCDSGGGGRRWGDGCGMITMVAWCDSDGGGTAAAG</sequence>
<dbReference type="GO" id="GO:0008104">
    <property type="term" value="P:intracellular protein localization"/>
    <property type="evidence" value="ECO:0007669"/>
    <property type="project" value="TreeGrafter"/>
</dbReference>
<evidence type="ECO:0000259" key="7">
    <source>
        <dbReference type="Pfam" id="PF08263"/>
    </source>
</evidence>
<dbReference type="InterPro" id="IPR033961">
    <property type="entry name" value="Exo84"/>
</dbReference>
<dbReference type="GO" id="GO:0006887">
    <property type="term" value="P:exocytosis"/>
    <property type="evidence" value="ECO:0007669"/>
    <property type="project" value="UniProtKB-KW"/>
</dbReference>
<dbReference type="Pfam" id="PF16528">
    <property type="entry name" value="Exo84_C"/>
    <property type="match status" value="1"/>
</dbReference>
<dbReference type="Gene3D" id="3.80.10.10">
    <property type="entry name" value="Ribonuclease Inhibitor"/>
    <property type="match status" value="1"/>
</dbReference>
<keyword evidence="5" id="KW-0677">Repeat</keyword>
<dbReference type="PANTHER" id="PTHR21426:SF15">
    <property type="entry name" value="EXOCYST COMPLEX COMPONENT EXO84A"/>
    <property type="match status" value="1"/>
</dbReference>
<evidence type="ECO:0000259" key="8">
    <source>
        <dbReference type="Pfam" id="PF16528"/>
    </source>
</evidence>
<evidence type="ECO:0000256" key="1">
    <source>
        <dbReference type="ARBA" id="ARBA00007210"/>
    </source>
</evidence>